<feature type="region of interest" description="Disordered" evidence="2">
    <location>
        <begin position="1"/>
        <end position="35"/>
    </location>
</feature>
<protein>
    <recommendedName>
        <fullName evidence="3">Rho guanine nucleotide exchange factor 6/7 coiled-coil domain-containing protein</fullName>
    </recommendedName>
</protein>
<dbReference type="AlphaFoldDB" id="A0A820IVP4"/>
<feature type="non-terminal residue" evidence="4">
    <location>
        <position position="1"/>
    </location>
</feature>
<dbReference type="Pfam" id="PF16523">
    <property type="entry name" value="betaPIX_CC"/>
    <property type="match status" value="1"/>
</dbReference>
<dbReference type="Gene3D" id="1.20.5.390">
    <property type="entry name" value="L1 transposable element, trimerization domain"/>
    <property type="match status" value="1"/>
</dbReference>
<evidence type="ECO:0000259" key="3">
    <source>
        <dbReference type="Pfam" id="PF16523"/>
    </source>
</evidence>
<comment type="caution">
    <text evidence="4">The sequence shown here is derived from an EMBL/GenBank/DDBJ whole genome shotgun (WGS) entry which is preliminary data.</text>
</comment>
<organism evidence="4 5">
    <name type="scientific">Adineta steineri</name>
    <dbReference type="NCBI Taxonomy" id="433720"/>
    <lineage>
        <taxon>Eukaryota</taxon>
        <taxon>Metazoa</taxon>
        <taxon>Spiralia</taxon>
        <taxon>Gnathifera</taxon>
        <taxon>Rotifera</taxon>
        <taxon>Eurotatoria</taxon>
        <taxon>Bdelloidea</taxon>
        <taxon>Adinetida</taxon>
        <taxon>Adinetidae</taxon>
        <taxon>Adineta</taxon>
    </lineage>
</organism>
<accession>A0A820IVP4</accession>
<name>A0A820IVP4_9BILA</name>
<evidence type="ECO:0000256" key="1">
    <source>
        <dbReference type="SAM" id="Coils"/>
    </source>
</evidence>
<evidence type="ECO:0000256" key="2">
    <source>
        <dbReference type="SAM" id="MobiDB-lite"/>
    </source>
</evidence>
<gene>
    <name evidence="4" type="ORF">OXD698_LOCUS46913</name>
</gene>
<keyword evidence="1" id="KW-0175">Coiled coil</keyword>
<feature type="coiled-coil region" evidence="1">
    <location>
        <begin position="51"/>
        <end position="85"/>
    </location>
</feature>
<dbReference type="Proteomes" id="UP000663844">
    <property type="component" value="Unassembled WGS sequence"/>
</dbReference>
<reference evidence="4" key="1">
    <citation type="submission" date="2021-02" db="EMBL/GenBank/DDBJ databases">
        <authorList>
            <person name="Nowell W R."/>
        </authorList>
    </citation>
    <scope>NUCLEOTIDE SEQUENCE</scope>
</reference>
<dbReference type="EMBL" id="CAJOAZ010017503">
    <property type="protein sequence ID" value="CAF4316168.1"/>
    <property type="molecule type" value="Genomic_DNA"/>
</dbReference>
<dbReference type="InterPro" id="IPR032409">
    <property type="entry name" value="GEF6/7_CC"/>
</dbReference>
<evidence type="ECO:0000313" key="5">
    <source>
        <dbReference type="Proteomes" id="UP000663844"/>
    </source>
</evidence>
<evidence type="ECO:0000313" key="4">
    <source>
        <dbReference type="EMBL" id="CAF4316168.1"/>
    </source>
</evidence>
<feature type="domain" description="Rho guanine nucleotide exchange factor 6/7 coiled-coil" evidence="3">
    <location>
        <begin position="47"/>
        <end position="83"/>
    </location>
</feature>
<proteinExistence type="predicted"/>
<sequence length="89" mass="10113">TTTSGNLEQALPLTTGQQNISSDQSNIPQFPVQSSNIPTTDIERRAMFDMMNELRSGFKLLQHELEEERRARRQLESQIQRLIIATAGK</sequence>